<dbReference type="HOGENOM" id="CLU_2474996_0_0_1"/>
<reference evidence="2" key="1">
    <citation type="submission" date="2011-03" db="EMBL/GenBank/DDBJ databases">
        <title>The Genome Sequence of Nematocida sp1 strain ERTm2.</title>
        <authorList>
            <consortium name="The Broad Institute Genome Sequencing Platform"/>
            <consortium name="The Broad Institute Genome Sequencing Center for Infectious Disease"/>
            <person name="Cuomo C."/>
            <person name="Troemel E."/>
            <person name="Young S.K."/>
            <person name="Zeng Q."/>
            <person name="Gargeya S."/>
            <person name="Fitzgerald M."/>
            <person name="Haas B."/>
            <person name="Abouelleil A."/>
            <person name="Alvarado L."/>
            <person name="Arachchi H.M."/>
            <person name="Berlin A."/>
            <person name="Brown A."/>
            <person name="Chapman S.B."/>
            <person name="Chen Z."/>
            <person name="Dunbar C."/>
            <person name="Freedman E."/>
            <person name="Gearin G."/>
            <person name="Gellesch M."/>
            <person name="Goldberg J."/>
            <person name="Griggs A."/>
            <person name="Gujja S."/>
            <person name="Heilman E.R."/>
            <person name="Heiman D."/>
            <person name="Howarth C."/>
            <person name="Larson L."/>
            <person name="Lui A."/>
            <person name="MacDonald P.J.P."/>
            <person name="Mehta T."/>
            <person name="Montmayeur A."/>
            <person name="Murphy C."/>
            <person name="Neiman D."/>
            <person name="Pearson M."/>
            <person name="Priest M."/>
            <person name="Roberts A."/>
            <person name="Saif S."/>
            <person name="Shea T."/>
            <person name="Shenoy N."/>
            <person name="Sisk P."/>
            <person name="Stolte C."/>
            <person name="Sykes S."/>
            <person name="White J."/>
            <person name="Yandava C."/>
            <person name="Wortman J."/>
            <person name="Nusbaum C."/>
            <person name="Birren B."/>
        </authorList>
    </citation>
    <scope>NUCLEOTIDE SEQUENCE</scope>
    <source>
        <strain evidence="2">ERTm2</strain>
    </source>
</reference>
<gene>
    <name evidence="2" type="ORF">NERG_00127</name>
</gene>
<feature type="signal peptide" evidence="1">
    <location>
        <begin position="1"/>
        <end position="17"/>
    </location>
</feature>
<protein>
    <submittedName>
        <fullName evidence="2">Uncharacterized protein</fullName>
    </submittedName>
</protein>
<feature type="chain" id="PRO_5003617358" evidence="1">
    <location>
        <begin position="18"/>
        <end position="99"/>
    </location>
</feature>
<accession>H8Z956</accession>
<evidence type="ECO:0000256" key="1">
    <source>
        <dbReference type="SAM" id="SignalP"/>
    </source>
</evidence>
<keyword evidence="1" id="KW-0732">Signal</keyword>
<sequence length="99" mass="11851">MWKYCILIIHMVCLVVSRIEIEDLKAVQNRQFFNDGNEPKLINPNGPLNLLRGYIYHKNGYMHNKRLFSHELDIKYKFETVEDEHTGAKQHIFTRLFSQ</sequence>
<name>H8Z956_NEMA1</name>
<dbReference type="Proteomes" id="UP000005622">
    <property type="component" value="Unassembled WGS sequence"/>
</dbReference>
<organism evidence="2">
    <name type="scientific">Nematocida ausubeli (strain ATCC PRA-371 / ERTm2)</name>
    <name type="common">Nematode killer fungus</name>
    <dbReference type="NCBI Taxonomy" id="1913371"/>
    <lineage>
        <taxon>Eukaryota</taxon>
        <taxon>Fungi</taxon>
        <taxon>Fungi incertae sedis</taxon>
        <taxon>Microsporidia</taxon>
        <taxon>Nematocida</taxon>
    </lineage>
</organism>
<dbReference type="AlphaFoldDB" id="H8Z956"/>
<proteinExistence type="predicted"/>
<evidence type="ECO:0000313" key="2">
    <source>
        <dbReference type="EMBL" id="EHY66487.1"/>
    </source>
</evidence>
<dbReference type="EMBL" id="JH604633">
    <property type="protein sequence ID" value="EHY66487.1"/>
    <property type="molecule type" value="Genomic_DNA"/>
</dbReference>